<feature type="domain" description="Carrier" evidence="5">
    <location>
        <begin position="1271"/>
        <end position="1346"/>
    </location>
</feature>
<dbReference type="InterPro" id="IPR025110">
    <property type="entry name" value="AMP-bd_C"/>
</dbReference>
<feature type="domain" description="Carrier" evidence="5">
    <location>
        <begin position="196"/>
        <end position="270"/>
    </location>
</feature>
<dbReference type="Pfam" id="PF00668">
    <property type="entry name" value="Condensation"/>
    <property type="match status" value="1"/>
</dbReference>
<dbReference type="PANTHER" id="PTHR45527:SF1">
    <property type="entry name" value="FATTY ACID SYNTHASE"/>
    <property type="match status" value="1"/>
</dbReference>
<dbReference type="InterPro" id="IPR045851">
    <property type="entry name" value="AMP-bd_C_sf"/>
</dbReference>
<dbReference type="InterPro" id="IPR029058">
    <property type="entry name" value="AB_hydrolase_fold"/>
</dbReference>
<dbReference type="InterPro" id="IPR001242">
    <property type="entry name" value="Condensation_dom"/>
</dbReference>
<comment type="caution">
    <text evidence="6">The sequence shown here is derived from an EMBL/GenBank/DDBJ whole genome shotgun (WGS) entry which is preliminary data.</text>
</comment>
<dbReference type="InterPro" id="IPR009081">
    <property type="entry name" value="PP-bd_ACP"/>
</dbReference>
<dbReference type="InterPro" id="IPR020845">
    <property type="entry name" value="AMP-binding_CS"/>
</dbReference>
<dbReference type="Gene3D" id="1.10.1200.10">
    <property type="entry name" value="ACP-like"/>
    <property type="match status" value="1"/>
</dbReference>
<dbReference type="CDD" id="cd05930">
    <property type="entry name" value="A_NRPS"/>
    <property type="match status" value="1"/>
</dbReference>
<keyword evidence="1" id="KW-0596">Phosphopantetheine</keyword>
<sequence>VAPIGRPNANKKIYILDSHRNLVPTGVVGELYIGGTGVARGYLNRPDLTDKAFLLDPFSADQESRMYKTGDLVRYLPDGNLIFVGRNDHQVKIRGFRVELGEIETRLSEHPMVREAVVLGFGEGISKHLVAYVVSEDSEGLAHSLREYLMTKLPDYMVPSAFVRLDELPLTTIGKLDRRALPEPDGDAFVRQGYEAPIDEIESSLATIWSELLKIDRVGRHDNFFMLGGHSLLAVQMIERLRRIGLELSIRALFETPTLSVLAKTLNKRQAAVKVPENQITPETTVITPEMLPLIDLTQADIDTIVSQVPGGVSNIQDIYALSPLQDGILFHHVMANDGDPYLVFTQMSFDSKDILDRYLEAVQKVVDRHDILRTAIMWDNLSVPAQVVLRHAPMSVTELSLNHANGPIVEQMAKTFDPSIYRIDLTQAPLIGFAIAQDVDDHWIAVKLMHHLIGDNSTDEVMTTEVKALFNGQISLLHAPLPFRNLIAQTRSGSGTETNEHFFTKMLDGIDSPVLPYGLSNAYLNSADISESHRVLSQDLNNRLRSHSKKMGVSLASLCHLAWAQLISRTSGKEQVVFGTVLFGRMQGGSGADQAMGLFINTLPICIDVGGNSVEESVRQTQSSLAALLEHEHASLAIAQRCSSIPAGTPLFSSILNYRHHSVQANGNSSIDGIEVLDGKMCSSYPFEMSFDDFETDLSLSAQTVYPIDAFNVCEYLEQALLSLVDALDHSPNMSARALEIMPACEREMLIRSWNNTDTTYPFHLCIHQLFEKQVEQSPDAIAIVFEDQSLTYRELNARSNSLAHHLISLGVKPDSLVAICVSRSPVMIIALLAVLKSGGAYVPLDPSFASERLQSILADASPSILLADDSGALALGPSLSDALSVIDPNMLLRESYDNPRVPGLTPHHLAYVIYTSGSTGKPKGVMIEHQGVTNLAMSRPSIFGVNSSSKVLQFSSFSFDGSVHDIFSALSHGGSLHILSDRTRLDRTQLWRYLEEHSITHALLTPALLQDCKDMLPLSTSLTIMLGGEALPASLLKALRLIVPNGSIINDYGPTEATVDALSWRCSNDFNGDMAPIGRPHANKKVYILDTHKKPVPVGVVGELYIAGVGIARGYLNRPDLTDKAFFPDPFSGEKESRMYKTGDMARYLPDGNMTFMGRDDHQVKIRGFRIELGEIETRLSEHPMVREAVVLALGEGVSKRLVAYVVAEDSERLVHSLREHLVPKLPDYMVPAAFVRMDKLPLTSTGKLDRKAFPEPGGDAFVSQGYEAPQGDIELSLALIWSELLKIDRVGRYDNFFTLGGHSLIAVKLTGKIKSQFGIDLRLQTLFRAPTIAQLSPYICQKSNDSQEGAFNVLLPLKPQGNRLPLFCIHPVFGLSWSFIGLSKHLHSEQPIYALQSRGINGNEQVAGSIEEMVWDYIDQILQIQPQGPYHLLGWSFGGSIAHSMAVQLNNLGEEVALLALMDSTSDYSKLSEVELDGDLYAEHLARSSDKSTAEEGMALWERAQNSIRNNMKLARQFSPSVYGGNMLFFSATSSTPVLDPSCWESFTLGGIELCEIGCEHLEMDKAEPMAKIGRVLAVKLEESNQIQTQKSRAQGI</sequence>
<dbReference type="Pfam" id="PF13193">
    <property type="entry name" value="AMP-binding_C"/>
    <property type="match status" value="2"/>
</dbReference>
<evidence type="ECO:0000256" key="2">
    <source>
        <dbReference type="ARBA" id="ARBA00022553"/>
    </source>
</evidence>
<reference evidence="6" key="1">
    <citation type="journal article" date="2020" name="Fungal Divers.">
        <title>Resolving the Mortierellaceae phylogeny through synthesis of multi-gene phylogenetics and phylogenomics.</title>
        <authorList>
            <person name="Vandepol N."/>
            <person name="Liber J."/>
            <person name="Desiro A."/>
            <person name="Na H."/>
            <person name="Kennedy M."/>
            <person name="Barry K."/>
            <person name="Grigoriev I.V."/>
            <person name="Miller A.N."/>
            <person name="O'Donnell K."/>
            <person name="Stajich J.E."/>
            <person name="Bonito G."/>
        </authorList>
    </citation>
    <scope>NUCLEOTIDE SEQUENCE</scope>
    <source>
        <strain evidence="6">NRRL 2769</strain>
    </source>
</reference>
<dbReference type="Gene3D" id="3.40.50.980">
    <property type="match status" value="2"/>
</dbReference>
<dbReference type="NCBIfam" id="TIGR01733">
    <property type="entry name" value="AA-adenyl-dom"/>
    <property type="match status" value="1"/>
</dbReference>
<evidence type="ECO:0000256" key="1">
    <source>
        <dbReference type="ARBA" id="ARBA00022450"/>
    </source>
</evidence>
<dbReference type="Gene3D" id="3.30.559.10">
    <property type="entry name" value="Chloramphenicol acetyltransferase-like domain"/>
    <property type="match status" value="1"/>
</dbReference>
<keyword evidence="3" id="KW-0436">Ligase</keyword>
<keyword evidence="7" id="KW-1185">Reference proteome</keyword>
<evidence type="ECO:0000256" key="3">
    <source>
        <dbReference type="ARBA" id="ARBA00022598"/>
    </source>
</evidence>
<dbReference type="Gene3D" id="2.30.38.10">
    <property type="entry name" value="Luciferase, Domain 3"/>
    <property type="match status" value="1"/>
</dbReference>
<dbReference type="GO" id="GO:0005737">
    <property type="term" value="C:cytoplasm"/>
    <property type="evidence" value="ECO:0007669"/>
    <property type="project" value="TreeGrafter"/>
</dbReference>
<comment type="similarity">
    <text evidence="4">Belongs to the NRP synthetase family.</text>
</comment>
<dbReference type="Proteomes" id="UP000703661">
    <property type="component" value="Unassembled WGS sequence"/>
</dbReference>
<dbReference type="PANTHER" id="PTHR45527">
    <property type="entry name" value="NONRIBOSOMAL PEPTIDE SYNTHETASE"/>
    <property type="match status" value="1"/>
</dbReference>
<dbReference type="GO" id="GO:0043041">
    <property type="term" value="P:amino acid activation for nonribosomal peptide biosynthetic process"/>
    <property type="evidence" value="ECO:0007669"/>
    <property type="project" value="TreeGrafter"/>
</dbReference>
<dbReference type="SMART" id="SM00823">
    <property type="entry name" value="PKS_PP"/>
    <property type="match status" value="2"/>
</dbReference>
<dbReference type="FunFam" id="3.30.300.30:FF:000010">
    <property type="entry name" value="Enterobactin synthetase component F"/>
    <property type="match status" value="2"/>
</dbReference>
<dbReference type="FunFam" id="1.10.1200.10:FF:000005">
    <property type="entry name" value="Nonribosomal peptide synthetase 1"/>
    <property type="match status" value="2"/>
</dbReference>
<dbReference type="InterPro" id="IPR000873">
    <property type="entry name" value="AMP-dep_synth/lig_dom"/>
</dbReference>
<dbReference type="Gene3D" id="3.30.300.30">
    <property type="match status" value="2"/>
</dbReference>
<dbReference type="InterPro" id="IPR001031">
    <property type="entry name" value="Thioesterase"/>
</dbReference>
<dbReference type="Gene3D" id="3.30.559.30">
    <property type="entry name" value="Nonribosomal peptide synthetase, condensation domain"/>
    <property type="match status" value="1"/>
</dbReference>
<gene>
    <name evidence="6" type="ORF">BGZ80_004402</name>
</gene>
<dbReference type="PROSITE" id="PS00012">
    <property type="entry name" value="PHOSPHOPANTETHEINE"/>
    <property type="match status" value="2"/>
</dbReference>
<dbReference type="SUPFAM" id="SSF52777">
    <property type="entry name" value="CoA-dependent acyltransferases"/>
    <property type="match status" value="2"/>
</dbReference>
<dbReference type="FunFam" id="3.40.50.980:FF:000001">
    <property type="entry name" value="Non-ribosomal peptide synthetase"/>
    <property type="match status" value="1"/>
</dbReference>
<dbReference type="InterPro" id="IPR023213">
    <property type="entry name" value="CAT-like_dom_sf"/>
</dbReference>
<dbReference type="SUPFAM" id="SSF47336">
    <property type="entry name" value="ACP-like"/>
    <property type="match status" value="2"/>
</dbReference>
<dbReference type="Pfam" id="PF00501">
    <property type="entry name" value="AMP-binding"/>
    <property type="match status" value="2"/>
</dbReference>
<dbReference type="SUPFAM" id="SSF56801">
    <property type="entry name" value="Acetyl-CoA synthetase-like"/>
    <property type="match status" value="2"/>
</dbReference>
<dbReference type="FunFam" id="2.30.38.10:FF:000001">
    <property type="entry name" value="Non-ribosomal peptide synthetase PvdI"/>
    <property type="match status" value="2"/>
</dbReference>
<accession>A0A9P6MMU6</accession>
<dbReference type="Pfam" id="PF00975">
    <property type="entry name" value="Thioesterase"/>
    <property type="match status" value="1"/>
</dbReference>
<dbReference type="Pfam" id="PF00550">
    <property type="entry name" value="PP-binding"/>
    <property type="match status" value="2"/>
</dbReference>
<dbReference type="GO" id="GO:0016874">
    <property type="term" value="F:ligase activity"/>
    <property type="evidence" value="ECO:0007669"/>
    <property type="project" value="UniProtKB-KW"/>
</dbReference>
<dbReference type="GO" id="GO:0044550">
    <property type="term" value="P:secondary metabolite biosynthetic process"/>
    <property type="evidence" value="ECO:0007669"/>
    <property type="project" value="TreeGrafter"/>
</dbReference>
<dbReference type="FunFam" id="3.40.50.12780:FF:000012">
    <property type="entry name" value="Non-ribosomal peptide synthetase"/>
    <property type="match status" value="1"/>
</dbReference>
<evidence type="ECO:0000256" key="4">
    <source>
        <dbReference type="ARBA" id="ARBA00029454"/>
    </source>
</evidence>
<evidence type="ECO:0000259" key="5">
    <source>
        <dbReference type="PROSITE" id="PS50075"/>
    </source>
</evidence>
<dbReference type="InterPro" id="IPR006162">
    <property type="entry name" value="Ppantetheine_attach_site"/>
</dbReference>
<evidence type="ECO:0000313" key="6">
    <source>
        <dbReference type="EMBL" id="KAG0007650.1"/>
    </source>
</evidence>
<dbReference type="EMBL" id="JAAAID010002248">
    <property type="protein sequence ID" value="KAG0007650.1"/>
    <property type="molecule type" value="Genomic_DNA"/>
</dbReference>
<proteinExistence type="inferred from homology"/>
<dbReference type="SUPFAM" id="SSF53474">
    <property type="entry name" value="alpha/beta-Hydrolases"/>
    <property type="match status" value="1"/>
</dbReference>
<feature type="non-terminal residue" evidence="6">
    <location>
        <position position="1"/>
    </location>
</feature>
<protein>
    <recommendedName>
        <fullName evidence="5">Carrier domain-containing protein</fullName>
    </recommendedName>
</protein>
<dbReference type="CDD" id="cd19544">
    <property type="entry name" value="E-C_NRPS"/>
    <property type="match status" value="1"/>
</dbReference>
<name>A0A9P6MMU6_9FUNG</name>
<dbReference type="Gene3D" id="3.40.50.1820">
    <property type="entry name" value="alpha/beta hydrolase"/>
    <property type="match status" value="1"/>
</dbReference>
<dbReference type="PROSITE" id="PS50075">
    <property type="entry name" value="CARRIER"/>
    <property type="match status" value="2"/>
</dbReference>
<dbReference type="PROSITE" id="PS00455">
    <property type="entry name" value="AMP_BINDING"/>
    <property type="match status" value="1"/>
</dbReference>
<dbReference type="InterPro" id="IPR020806">
    <property type="entry name" value="PKS_PP-bd"/>
</dbReference>
<dbReference type="InterPro" id="IPR036736">
    <property type="entry name" value="ACP-like_sf"/>
</dbReference>
<dbReference type="InterPro" id="IPR010071">
    <property type="entry name" value="AA_adenyl_dom"/>
</dbReference>
<dbReference type="GO" id="GO:0031177">
    <property type="term" value="F:phosphopantetheine binding"/>
    <property type="evidence" value="ECO:0007669"/>
    <property type="project" value="InterPro"/>
</dbReference>
<evidence type="ECO:0000313" key="7">
    <source>
        <dbReference type="Proteomes" id="UP000703661"/>
    </source>
</evidence>
<dbReference type="Gene3D" id="3.40.50.12780">
    <property type="entry name" value="N-terminal domain of ligase-like"/>
    <property type="match status" value="1"/>
</dbReference>
<dbReference type="InterPro" id="IPR042099">
    <property type="entry name" value="ANL_N_sf"/>
</dbReference>
<organism evidence="6 7">
    <name type="scientific">Entomortierella chlamydospora</name>
    <dbReference type="NCBI Taxonomy" id="101097"/>
    <lineage>
        <taxon>Eukaryota</taxon>
        <taxon>Fungi</taxon>
        <taxon>Fungi incertae sedis</taxon>
        <taxon>Mucoromycota</taxon>
        <taxon>Mortierellomycotina</taxon>
        <taxon>Mortierellomycetes</taxon>
        <taxon>Mortierellales</taxon>
        <taxon>Mortierellaceae</taxon>
        <taxon>Entomortierella</taxon>
    </lineage>
</organism>
<keyword evidence="2" id="KW-0597">Phosphoprotein</keyword>